<organism evidence="1 2">
    <name type="scientific">Turicibacter faecis</name>
    <dbReference type="NCBI Taxonomy" id="2963365"/>
    <lineage>
        <taxon>Bacteria</taxon>
        <taxon>Bacillati</taxon>
        <taxon>Bacillota</taxon>
        <taxon>Erysipelotrichia</taxon>
        <taxon>Erysipelotrichales</taxon>
        <taxon>Turicibacteraceae</taxon>
        <taxon>Turicibacter</taxon>
    </lineage>
</organism>
<dbReference type="EMBL" id="AP028127">
    <property type="protein sequence ID" value="BEH91889.1"/>
    <property type="molecule type" value="Genomic_DNA"/>
</dbReference>
<proteinExistence type="predicted"/>
<gene>
    <name evidence="1" type="ORF">T23_19910</name>
</gene>
<evidence type="ECO:0000313" key="2">
    <source>
        <dbReference type="Proteomes" id="UP001432099"/>
    </source>
</evidence>
<sequence length="55" mass="6512">MPLILEGRVRIREIKCVKKEIEVFGKYKSAFGIRGPCSDKRNKMCKKRNRSVWEV</sequence>
<dbReference type="Proteomes" id="UP001432099">
    <property type="component" value="Chromosome"/>
</dbReference>
<name>A0ABN6ZDL3_9FIRM</name>
<keyword evidence="2" id="KW-1185">Reference proteome</keyword>
<evidence type="ECO:0000313" key="1">
    <source>
        <dbReference type="EMBL" id="BEH91889.1"/>
    </source>
</evidence>
<reference evidence="1" key="1">
    <citation type="journal article" date="2024" name="Int. J. Syst. Evol. Microbiol.">
        <title>Turicibacter faecis sp. nov., isolated from faeces of heart failure mouse model.</title>
        <authorList>
            <person name="Imamura Y."/>
            <person name="Motooka D."/>
            <person name="Nakajima Y."/>
            <person name="Ito S."/>
            <person name="Kitakaze M."/>
            <person name="Iida T."/>
            <person name="Nakamura S."/>
        </authorList>
    </citation>
    <scope>NUCLEOTIDE SEQUENCE</scope>
    <source>
        <strain evidence="1">TC023</strain>
    </source>
</reference>
<accession>A0ABN6ZDL3</accession>
<protein>
    <submittedName>
        <fullName evidence="1">Uncharacterized protein</fullName>
    </submittedName>
</protein>